<dbReference type="InterPro" id="IPR013785">
    <property type="entry name" value="Aldolase_TIM"/>
</dbReference>
<evidence type="ECO:0008006" key="3">
    <source>
        <dbReference type="Google" id="ProtNLM"/>
    </source>
</evidence>
<keyword evidence="2" id="KW-1185">Reference proteome</keyword>
<gene>
    <name evidence="1" type="ORF">HMPREF9442_02320</name>
</gene>
<sequence>MGLNHIYQYIDKILSYYPSIKTIVFSGGECTSIKGDLLKGIIYANKKGLTTRIVTNAYWATSYEKAYSFLVKLKEHGLNEINYSTGDDHQEWIPYENIINACLASRDLGFNTLVNVEAHLNSSFNRTIFIKDKRISKYIGNNMSDSTCIKIMQGVWMPVTDEAKEERKHQKKEVPPHYNTCNSIFHTIAITPNGDIYCCCGLTCLQNQTLKVGNIQYSTKASIESNQFEDLLKIWIHTEGPIKILEFLYRNTPIKRNEIDYSMHICEVCTMLFNSPHFIADIKKHINQILPNIMLKYNLSIK</sequence>
<comment type="caution">
    <text evidence="1">The sequence shown here is derived from an EMBL/GenBank/DDBJ whole genome shotgun (WGS) entry which is preliminary data.</text>
</comment>
<reference evidence="1 2" key="1">
    <citation type="submission" date="2011-02" db="EMBL/GenBank/DDBJ databases">
        <authorList>
            <person name="Weinstock G."/>
            <person name="Sodergren E."/>
            <person name="Clifton S."/>
            <person name="Fulton L."/>
            <person name="Fulton B."/>
            <person name="Courtney L."/>
            <person name="Fronick C."/>
            <person name="Harrison M."/>
            <person name="Strong C."/>
            <person name="Farmer C."/>
            <person name="Delahaunty K."/>
            <person name="Markovic C."/>
            <person name="Hall O."/>
            <person name="Minx P."/>
            <person name="Tomlinson C."/>
            <person name="Mitreva M."/>
            <person name="Hou S."/>
            <person name="Chen J."/>
            <person name="Wollam A."/>
            <person name="Pepin K.H."/>
            <person name="Johnson M."/>
            <person name="Bhonagiri V."/>
            <person name="Zhang X."/>
            <person name="Suruliraj S."/>
            <person name="Warren W."/>
            <person name="Chinwalla A."/>
            <person name="Mardis E.R."/>
            <person name="Wilson R.K."/>
        </authorList>
    </citation>
    <scope>NUCLEOTIDE SEQUENCE [LARGE SCALE GENOMIC DNA]</scope>
    <source>
        <strain evidence="1 2">YIT 11841</strain>
    </source>
</reference>
<dbReference type="HOGENOM" id="CLU_067258_0_0_10"/>
<dbReference type="SUPFAM" id="SSF102114">
    <property type="entry name" value="Radical SAM enzymes"/>
    <property type="match status" value="1"/>
</dbReference>
<accession>F3QVZ7</accession>
<dbReference type="eggNOG" id="COG0535">
    <property type="taxonomic scope" value="Bacteria"/>
</dbReference>
<name>F3QVZ7_9BACT</name>
<evidence type="ECO:0000313" key="1">
    <source>
        <dbReference type="EMBL" id="EGG52465.1"/>
    </source>
</evidence>
<dbReference type="InterPro" id="IPR058240">
    <property type="entry name" value="rSAM_sf"/>
</dbReference>
<proteinExistence type="predicted"/>
<protein>
    <recommendedName>
        <fullName evidence="3">4Fe4S-binding SPASM domain-containing protein</fullName>
    </recommendedName>
</protein>
<dbReference type="RefSeq" id="WP_008628184.1">
    <property type="nucleotide sequence ID" value="NZ_GL883867.1"/>
</dbReference>
<dbReference type="EMBL" id="AFBR01000067">
    <property type="protein sequence ID" value="EGG52465.1"/>
    <property type="molecule type" value="Genomic_DNA"/>
</dbReference>
<dbReference type="OrthoDB" id="6457556at2"/>
<dbReference type="STRING" id="762982.HMPREF9442_02320"/>
<dbReference type="Proteomes" id="UP000005546">
    <property type="component" value="Unassembled WGS sequence"/>
</dbReference>
<dbReference type="AlphaFoldDB" id="F3QVZ7"/>
<evidence type="ECO:0000313" key="2">
    <source>
        <dbReference type="Proteomes" id="UP000005546"/>
    </source>
</evidence>
<organism evidence="1 2">
    <name type="scientific">Paraprevotella xylaniphila YIT 11841</name>
    <dbReference type="NCBI Taxonomy" id="762982"/>
    <lineage>
        <taxon>Bacteria</taxon>
        <taxon>Pseudomonadati</taxon>
        <taxon>Bacteroidota</taxon>
        <taxon>Bacteroidia</taxon>
        <taxon>Bacteroidales</taxon>
        <taxon>Prevotellaceae</taxon>
        <taxon>Paraprevotella</taxon>
    </lineage>
</organism>
<dbReference type="CDD" id="cd21109">
    <property type="entry name" value="SPASM"/>
    <property type="match status" value="1"/>
</dbReference>
<dbReference type="Gene3D" id="3.20.20.70">
    <property type="entry name" value="Aldolase class I"/>
    <property type="match status" value="1"/>
</dbReference>